<accession>A0AAU9VC16</accession>
<evidence type="ECO:0000256" key="1">
    <source>
        <dbReference type="SAM" id="MobiDB-lite"/>
    </source>
</evidence>
<dbReference type="Proteomes" id="UP001153954">
    <property type="component" value="Unassembled WGS sequence"/>
</dbReference>
<protein>
    <submittedName>
        <fullName evidence="2">Uncharacterized protein</fullName>
    </submittedName>
</protein>
<sequence>MGNQSTRATHFHRQEAAEPTEELSSNEHHINISNKMVERLVEDATITSEAVTGSSNPRGDYKEKIFIEKLKCMDDKHTERCGLTAEELNALVARVELRTSHMAYEEPVCEEVKDKIIECYDSTDPSEIIKCWDTIGVFTQCVQEASAKRLIARTMREAEVLAQRSRRVARAREHALKDLP</sequence>
<comment type="caution">
    <text evidence="2">The sequence shown here is derived from an EMBL/GenBank/DDBJ whole genome shotgun (WGS) entry which is preliminary data.</text>
</comment>
<name>A0AAU9VC16_EUPED</name>
<evidence type="ECO:0000313" key="2">
    <source>
        <dbReference type="EMBL" id="CAH2107761.1"/>
    </source>
</evidence>
<feature type="region of interest" description="Disordered" evidence="1">
    <location>
        <begin position="1"/>
        <end position="29"/>
    </location>
</feature>
<keyword evidence="3" id="KW-1185">Reference proteome</keyword>
<gene>
    <name evidence="2" type="ORF">EEDITHA_LOCUS21758</name>
</gene>
<dbReference type="EMBL" id="CAKOGL010000030">
    <property type="protein sequence ID" value="CAH2107761.1"/>
    <property type="molecule type" value="Genomic_DNA"/>
</dbReference>
<evidence type="ECO:0000313" key="3">
    <source>
        <dbReference type="Proteomes" id="UP001153954"/>
    </source>
</evidence>
<organism evidence="2 3">
    <name type="scientific">Euphydryas editha</name>
    <name type="common">Edith's checkerspot</name>
    <dbReference type="NCBI Taxonomy" id="104508"/>
    <lineage>
        <taxon>Eukaryota</taxon>
        <taxon>Metazoa</taxon>
        <taxon>Ecdysozoa</taxon>
        <taxon>Arthropoda</taxon>
        <taxon>Hexapoda</taxon>
        <taxon>Insecta</taxon>
        <taxon>Pterygota</taxon>
        <taxon>Neoptera</taxon>
        <taxon>Endopterygota</taxon>
        <taxon>Lepidoptera</taxon>
        <taxon>Glossata</taxon>
        <taxon>Ditrysia</taxon>
        <taxon>Papilionoidea</taxon>
        <taxon>Nymphalidae</taxon>
        <taxon>Nymphalinae</taxon>
        <taxon>Euphydryas</taxon>
    </lineage>
</organism>
<dbReference type="AlphaFoldDB" id="A0AAU9VC16"/>
<proteinExistence type="predicted"/>
<reference evidence="2" key="1">
    <citation type="submission" date="2022-03" db="EMBL/GenBank/DDBJ databases">
        <authorList>
            <person name="Tunstrom K."/>
        </authorList>
    </citation>
    <scope>NUCLEOTIDE SEQUENCE</scope>
</reference>